<keyword evidence="2" id="KW-1185">Reference proteome</keyword>
<evidence type="ECO:0000313" key="2">
    <source>
        <dbReference type="Proteomes" id="UP000317171"/>
    </source>
</evidence>
<protein>
    <submittedName>
        <fullName evidence="1">Uncharacterized protein</fullName>
    </submittedName>
</protein>
<evidence type="ECO:0000313" key="1">
    <source>
        <dbReference type="EMBL" id="QDT42984.1"/>
    </source>
</evidence>
<name>A0A517RGH8_9PLAN</name>
<proteinExistence type="predicted"/>
<dbReference type="Proteomes" id="UP000317171">
    <property type="component" value="Chromosome"/>
</dbReference>
<dbReference type="KEGG" id="gaz:Pan241w_30790"/>
<dbReference type="EMBL" id="CP036269">
    <property type="protein sequence ID" value="QDT42984.1"/>
    <property type="molecule type" value="Genomic_DNA"/>
</dbReference>
<dbReference type="AlphaFoldDB" id="A0A517RGH8"/>
<organism evidence="1 2">
    <name type="scientific">Gimesia alba</name>
    <dbReference type="NCBI Taxonomy" id="2527973"/>
    <lineage>
        <taxon>Bacteria</taxon>
        <taxon>Pseudomonadati</taxon>
        <taxon>Planctomycetota</taxon>
        <taxon>Planctomycetia</taxon>
        <taxon>Planctomycetales</taxon>
        <taxon>Planctomycetaceae</taxon>
        <taxon>Gimesia</taxon>
    </lineage>
</organism>
<gene>
    <name evidence="1" type="ORF">Pan241w_30790</name>
</gene>
<reference evidence="1 2" key="1">
    <citation type="submission" date="2019-02" db="EMBL/GenBank/DDBJ databases">
        <title>Deep-cultivation of Planctomycetes and their phenomic and genomic characterization uncovers novel biology.</title>
        <authorList>
            <person name="Wiegand S."/>
            <person name="Jogler M."/>
            <person name="Boedeker C."/>
            <person name="Pinto D."/>
            <person name="Vollmers J."/>
            <person name="Rivas-Marin E."/>
            <person name="Kohn T."/>
            <person name="Peeters S.H."/>
            <person name="Heuer A."/>
            <person name="Rast P."/>
            <person name="Oberbeckmann S."/>
            <person name="Bunk B."/>
            <person name="Jeske O."/>
            <person name="Meyerdierks A."/>
            <person name="Storesund J.E."/>
            <person name="Kallscheuer N."/>
            <person name="Luecker S."/>
            <person name="Lage O.M."/>
            <person name="Pohl T."/>
            <person name="Merkel B.J."/>
            <person name="Hornburger P."/>
            <person name="Mueller R.-W."/>
            <person name="Bruemmer F."/>
            <person name="Labrenz M."/>
            <person name="Spormann A.M."/>
            <person name="Op den Camp H."/>
            <person name="Overmann J."/>
            <person name="Amann R."/>
            <person name="Jetten M.S.M."/>
            <person name="Mascher T."/>
            <person name="Medema M.H."/>
            <person name="Devos D.P."/>
            <person name="Kaster A.-K."/>
            <person name="Ovreas L."/>
            <person name="Rohde M."/>
            <person name="Galperin M.Y."/>
            <person name="Jogler C."/>
        </authorList>
    </citation>
    <scope>NUCLEOTIDE SEQUENCE [LARGE SCALE GENOMIC DNA]</scope>
    <source>
        <strain evidence="1 2">Pan241w</strain>
    </source>
</reference>
<sequence length="66" mass="7093">MADQDASPSPQRPSVGVHFKCCNVYSRIYLNHSATAYTGHCPRCACPIEIPIVEEGGSSSNFFTGS</sequence>
<accession>A0A517RGH8</accession>